<dbReference type="SUPFAM" id="SSF53448">
    <property type="entry name" value="Nucleotide-diphospho-sugar transferases"/>
    <property type="match status" value="1"/>
</dbReference>
<evidence type="ECO:0000313" key="2">
    <source>
        <dbReference type="EMBL" id="OZG53355.1"/>
    </source>
</evidence>
<keyword evidence="2" id="KW-0808">Transferase</keyword>
<dbReference type="InterPro" id="IPR001173">
    <property type="entry name" value="Glyco_trans_2-like"/>
</dbReference>
<dbReference type="PANTHER" id="PTHR22916:SF3">
    <property type="entry name" value="UDP-GLCNAC:BETAGAL BETA-1,3-N-ACETYLGLUCOSAMINYLTRANSFERASE-LIKE PROTEIN 1"/>
    <property type="match status" value="1"/>
</dbReference>
<dbReference type="Pfam" id="PF00535">
    <property type="entry name" value="Glycos_transf_2"/>
    <property type="match status" value="1"/>
</dbReference>
<evidence type="ECO:0000259" key="1">
    <source>
        <dbReference type="Pfam" id="PF00535"/>
    </source>
</evidence>
<name>A0A261F2R0_9BIFI</name>
<dbReference type="PANTHER" id="PTHR22916">
    <property type="entry name" value="GLYCOSYLTRANSFERASE"/>
    <property type="match status" value="1"/>
</dbReference>
<feature type="domain" description="Glycosyltransferase 2-like" evidence="1">
    <location>
        <begin position="7"/>
        <end position="156"/>
    </location>
</feature>
<gene>
    <name evidence="2" type="ORF">PSRA_0162</name>
</gene>
<accession>A0A261F2R0</accession>
<dbReference type="AlphaFoldDB" id="A0A261F2R0"/>
<evidence type="ECO:0000313" key="3">
    <source>
        <dbReference type="Proteomes" id="UP000216725"/>
    </source>
</evidence>
<protein>
    <submittedName>
        <fullName evidence="2">Glycosyl transferase</fullName>
    </submittedName>
</protein>
<keyword evidence="3" id="KW-1185">Reference proteome</keyword>
<comment type="caution">
    <text evidence="2">The sequence shown here is derived from an EMBL/GenBank/DDBJ whole genome shotgun (WGS) entry which is preliminary data.</text>
</comment>
<sequence>MEPQVDICLATYNGERYLPEQLDSLFAQTYQGFRIVARDDGSTDATVDILESYACQYPGRLEIIKDDVICGGPARNFMQIMRHTSLPYMMFCDQDDVWHPTKVERMLRRFQQEERHFDGCRPLCLFSDYRVVDADLRPMDVPERNLQVADPRTSLNRLLVQNYVTGCTMMVDRSAGVLSQPFDDRIPMHDWWIALVCAAIGHVVHMPAKLMDYRQHGNNDVGATDVRSWSYRLAKLRDPAARSSADTYFALASLLRERYATMMPEGSLRTLDRFLAIRELPKPRRMARLVAGGYLKSDLVRSLGLLTWI</sequence>
<dbReference type="EMBL" id="MWWR01000002">
    <property type="protein sequence ID" value="OZG53355.1"/>
    <property type="molecule type" value="Genomic_DNA"/>
</dbReference>
<proteinExistence type="predicted"/>
<dbReference type="CDD" id="cd04196">
    <property type="entry name" value="GT_2_like_d"/>
    <property type="match status" value="1"/>
</dbReference>
<dbReference type="OrthoDB" id="9802649at2"/>
<reference evidence="2 3" key="1">
    <citation type="journal article" date="2017" name="BMC Genomics">
        <title>Comparative genomic and phylogenomic analyses of the Bifidobacteriaceae family.</title>
        <authorList>
            <person name="Lugli G.A."/>
            <person name="Milani C."/>
            <person name="Turroni F."/>
            <person name="Duranti S."/>
            <person name="Mancabelli L."/>
            <person name="Mangifesta M."/>
            <person name="Ferrario C."/>
            <person name="Modesto M."/>
            <person name="Mattarelli P."/>
            <person name="Jiri K."/>
            <person name="van Sinderen D."/>
            <person name="Ventura M."/>
        </authorList>
    </citation>
    <scope>NUCLEOTIDE SEQUENCE [LARGE SCALE GENOMIC DNA]</scope>
    <source>
        <strain evidence="2 3">DSM 24742</strain>
    </source>
</reference>
<organism evidence="2 3">
    <name type="scientific">Pseudoscardovia radai</name>
    <dbReference type="NCBI Taxonomy" id="987066"/>
    <lineage>
        <taxon>Bacteria</taxon>
        <taxon>Bacillati</taxon>
        <taxon>Actinomycetota</taxon>
        <taxon>Actinomycetes</taxon>
        <taxon>Bifidobacteriales</taxon>
        <taxon>Bifidobacteriaceae</taxon>
        <taxon>Pseudoscardovia</taxon>
    </lineage>
</organism>
<dbReference type="Gene3D" id="3.90.550.10">
    <property type="entry name" value="Spore Coat Polysaccharide Biosynthesis Protein SpsA, Chain A"/>
    <property type="match status" value="1"/>
</dbReference>
<dbReference type="GO" id="GO:0016758">
    <property type="term" value="F:hexosyltransferase activity"/>
    <property type="evidence" value="ECO:0007669"/>
    <property type="project" value="UniProtKB-ARBA"/>
</dbReference>
<dbReference type="Proteomes" id="UP000216725">
    <property type="component" value="Unassembled WGS sequence"/>
</dbReference>
<dbReference type="InterPro" id="IPR029044">
    <property type="entry name" value="Nucleotide-diphossugar_trans"/>
</dbReference>
<dbReference type="RefSeq" id="WP_094659960.1">
    <property type="nucleotide sequence ID" value="NZ_JBKZBO010000008.1"/>
</dbReference>